<dbReference type="AlphaFoldDB" id="A0AAI9ZW65"/>
<dbReference type="GeneID" id="85473763"/>
<proteinExistence type="predicted"/>
<feature type="compositionally biased region" description="Basic and acidic residues" evidence="1">
    <location>
        <begin position="123"/>
        <end position="133"/>
    </location>
</feature>
<reference evidence="2" key="1">
    <citation type="submission" date="2021-06" db="EMBL/GenBank/DDBJ databases">
        <title>Comparative genomics, transcriptomics and evolutionary studies reveal genomic signatures of adaptation to plant cell wall in hemibiotrophic fungi.</title>
        <authorList>
            <consortium name="DOE Joint Genome Institute"/>
            <person name="Baroncelli R."/>
            <person name="Diaz J.F."/>
            <person name="Benocci T."/>
            <person name="Peng M."/>
            <person name="Battaglia E."/>
            <person name="Haridas S."/>
            <person name="Andreopoulos W."/>
            <person name="Labutti K."/>
            <person name="Pangilinan J."/>
            <person name="Floch G.L."/>
            <person name="Makela M.R."/>
            <person name="Henrissat B."/>
            <person name="Grigoriev I.V."/>
            <person name="Crouch J.A."/>
            <person name="De Vries R.P."/>
            <person name="Sukno S.A."/>
            <person name="Thon M.R."/>
        </authorList>
    </citation>
    <scope>NUCLEOTIDE SEQUENCE</scope>
    <source>
        <strain evidence="2">CBS 102054</strain>
    </source>
</reference>
<keyword evidence="3" id="KW-1185">Reference proteome</keyword>
<evidence type="ECO:0000313" key="3">
    <source>
        <dbReference type="Proteomes" id="UP001243989"/>
    </source>
</evidence>
<sequence length="225" mass="25990">MNESELCGEFKFGPDIKDRLKARSARNQTNAEKWKQLYRIIFDVREDEMPIPYYDHDISALDREETWKESARREIVILLRQRIEAEVEPKFTNVAPELIAGLQDIVHDVELILRRNFERRQKEARNLDREETPGRPPPVLDETSVNTAQTPGDDEGCMTVILRDNVFYNGSLPLDGPQHQVLPFWPNEPEASAVGMAEGEQPLKSSLLDNFYFDFLNDDEGNDTL</sequence>
<protein>
    <submittedName>
        <fullName evidence="2">Uncharacterized protein</fullName>
    </submittedName>
</protein>
<feature type="region of interest" description="Disordered" evidence="1">
    <location>
        <begin position="123"/>
        <end position="155"/>
    </location>
</feature>
<evidence type="ECO:0000256" key="1">
    <source>
        <dbReference type="SAM" id="MobiDB-lite"/>
    </source>
</evidence>
<accession>A0AAI9ZW65</accession>
<gene>
    <name evidence="2" type="ORF">BDP81DRAFT_404121</name>
</gene>
<dbReference type="EMBL" id="JAHMHQ010000005">
    <property type="protein sequence ID" value="KAK1639335.1"/>
    <property type="molecule type" value="Genomic_DNA"/>
</dbReference>
<comment type="caution">
    <text evidence="2">The sequence shown here is derived from an EMBL/GenBank/DDBJ whole genome shotgun (WGS) entry which is preliminary data.</text>
</comment>
<organism evidence="2 3">
    <name type="scientific">Colletotrichum phormii</name>
    <dbReference type="NCBI Taxonomy" id="359342"/>
    <lineage>
        <taxon>Eukaryota</taxon>
        <taxon>Fungi</taxon>
        <taxon>Dikarya</taxon>
        <taxon>Ascomycota</taxon>
        <taxon>Pezizomycotina</taxon>
        <taxon>Sordariomycetes</taxon>
        <taxon>Hypocreomycetidae</taxon>
        <taxon>Glomerellales</taxon>
        <taxon>Glomerellaceae</taxon>
        <taxon>Colletotrichum</taxon>
        <taxon>Colletotrichum acutatum species complex</taxon>
    </lineage>
</organism>
<dbReference type="Proteomes" id="UP001243989">
    <property type="component" value="Unassembled WGS sequence"/>
</dbReference>
<name>A0AAI9ZW65_9PEZI</name>
<dbReference type="RefSeq" id="XP_060447942.1">
    <property type="nucleotide sequence ID" value="XM_060588901.1"/>
</dbReference>
<evidence type="ECO:0000313" key="2">
    <source>
        <dbReference type="EMBL" id="KAK1639335.1"/>
    </source>
</evidence>